<dbReference type="AlphaFoldDB" id="A0A9W6TGA1"/>
<evidence type="ECO:0000256" key="1">
    <source>
        <dbReference type="SAM" id="MobiDB-lite"/>
    </source>
</evidence>
<dbReference type="EMBL" id="BSXW01000068">
    <property type="protein sequence ID" value="GMF11206.1"/>
    <property type="molecule type" value="Genomic_DNA"/>
</dbReference>
<feature type="compositionally biased region" description="Basic and acidic residues" evidence="1">
    <location>
        <begin position="1"/>
        <end position="31"/>
    </location>
</feature>
<evidence type="ECO:0000313" key="3">
    <source>
        <dbReference type="Proteomes" id="UP001165083"/>
    </source>
</evidence>
<protein>
    <submittedName>
        <fullName evidence="2">Unnamed protein product</fullName>
    </submittedName>
</protein>
<sequence>MEKEKEEKEKEEKETGSQEEEKSGKGTEESHQLPFGLEGRTREQVQIKQEVAPFSEDEQTTGGDTLQEVGEAESPLKLSLMDSSEEDEPLGLEPEADESPMELEADLDETPMELEVPDSDSDTDFTPFQERLKKLQKANAATQLIEFPSVVEQFRDYLFKEKHMTVAELDGYLFAHKRITEEEVDEMGRAIETLISVGMNLATRPKIKLALFDLLAAVEQLEQTLGALPVSLKS</sequence>
<feature type="region of interest" description="Disordered" evidence="1">
    <location>
        <begin position="1"/>
        <end position="100"/>
    </location>
</feature>
<organism evidence="2 3">
    <name type="scientific">Phytophthora lilii</name>
    <dbReference type="NCBI Taxonomy" id="2077276"/>
    <lineage>
        <taxon>Eukaryota</taxon>
        <taxon>Sar</taxon>
        <taxon>Stramenopiles</taxon>
        <taxon>Oomycota</taxon>
        <taxon>Peronosporomycetes</taxon>
        <taxon>Peronosporales</taxon>
        <taxon>Peronosporaceae</taxon>
        <taxon>Phytophthora</taxon>
    </lineage>
</organism>
<dbReference type="OrthoDB" id="159975at2759"/>
<feature type="compositionally biased region" description="Acidic residues" evidence="1">
    <location>
        <begin position="83"/>
        <end position="100"/>
    </location>
</feature>
<evidence type="ECO:0000313" key="2">
    <source>
        <dbReference type="EMBL" id="GMF11206.1"/>
    </source>
</evidence>
<name>A0A9W6TGA1_9STRA</name>
<accession>A0A9W6TGA1</accession>
<keyword evidence="3" id="KW-1185">Reference proteome</keyword>
<proteinExistence type="predicted"/>
<comment type="caution">
    <text evidence="2">The sequence shown here is derived from an EMBL/GenBank/DDBJ whole genome shotgun (WGS) entry which is preliminary data.</text>
</comment>
<dbReference type="Proteomes" id="UP001165083">
    <property type="component" value="Unassembled WGS sequence"/>
</dbReference>
<reference evidence="2" key="1">
    <citation type="submission" date="2023-04" db="EMBL/GenBank/DDBJ databases">
        <title>Phytophthora lilii NBRC 32176.</title>
        <authorList>
            <person name="Ichikawa N."/>
            <person name="Sato H."/>
            <person name="Tonouchi N."/>
        </authorList>
    </citation>
    <scope>NUCLEOTIDE SEQUENCE</scope>
    <source>
        <strain evidence="2">NBRC 32176</strain>
    </source>
</reference>
<gene>
    <name evidence="2" type="ORF">Plil01_000193600</name>
</gene>